<evidence type="ECO:0000313" key="2">
    <source>
        <dbReference type="EMBL" id="MFD2052791.1"/>
    </source>
</evidence>
<evidence type="ECO:0000259" key="1">
    <source>
        <dbReference type="Pfam" id="PF14534"/>
    </source>
</evidence>
<proteinExistence type="predicted"/>
<dbReference type="InterPro" id="IPR032710">
    <property type="entry name" value="NTF2-like_dom_sf"/>
</dbReference>
<dbReference type="RefSeq" id="WP_379017652.1">
    <property type="nucleotide sequence ID" value="NZ_JBHUGY010000013.1"/>
</dbReference>
<keyword evidence="3" id="KW-1185">Reference proteome</keyword>
<sequence length="147" mass="16081">MGIGMLSSDLTNVIEQDHLAVGAFVKGDPEPLKSLYSRRDDVIIANPFGPPARGWTKAAETMDRAATNYRDGEVIGFERIAEYATADLGYIMEIERVRSKVGGAVKLVPIALRTTTIFRREDGVWRIVLRHADPITSARPAASVVGQ</sequence>
<dbReference type="EMBL" id="JBHUGY010000013">
    <property type="protein sequence ID" value="MFD2052791.1"/>
    <property type="molecule type" value="Genomic_DNA"/>
</dbReference>
<dbReference type="Gene3D" id="3.10.450.50">
    <property type="match status" value="1"/>
</dbReference>
<dbReference type="InterPro" id="IPR027843">
    <property type="entry name" value="DUF4440"/>
</dbReference>
<dbReference type="Proteomes" id="UP001597349">
    <property type="component" value="Unassembled WGS sequence"/>
</dbReference>
<accession>A0ABW4W859</accession>
<feature type="domain" description="DUF4440" evidence="1">
    <location>
        <begin position="23"/>
        <end position="127"/>
    </location>
</feature>
<gene>
    <name evidence="2" type="ORF">ACFSQT_06610</name>
</gene>
<protein>
    <submittedName>
        <fullName evidence="2">YybH family protein</fullName>
    </submittedName>
</protein>
<organism evidence="2 3">
    <name type="scientific">Mesorhizobium calcicola</name>
    <dbReference type="NCBI Taxonomy" id="1300310"/>
    <lineage>
        <taxon>Bacteria</taxon>
        <taxon>Pseudomonadati</taxon>
        <taxon>Pseudomonadota</taxon>
        <taxon>Alphaproteobacteria</taxon>
        <taxon>Hyphomicrobiales</taxon>
        <taxon>Phyllobacteriaceae</taxon>
        <taxon>Mesorhizobium</taxon>
    </lineage>
</organism>
<comment type="caution">
    <text evidence="2">The sequence shown here is derived from an EMBL/GenBank/DDBJ whole genome shotgun (WGS) entry which is preliminary data.</text>
</comment>
<evidence type="ECO:0000313" key="3">
    <source>
        <dbReference type="Proteomes" id="UP001597349"/>
    </source>
</evidence>
<dbReference type="Pfam" id="PF14534">
    <property type="entry name" value="DUF4440"/>
    <property type="match status" value="1"/>
</dbReference>
<reference evidence="3" key="1">
    <citation type="journal article" date="2019" name="Int. J. Syst. Evol. Microbiol.">
        <title>The Global Catalogue of Microorganisms (GCM) 10K type strain sequencing project: providing services to taxonomists for standard genome sequencing and annotation.</title>
        <authorList>
            <consortium name="The Broad Institute Genomics Platform"/>
            <consortium name="The Broad Institute Genome Sequencing Center for Infectious Disease"/>
            <person name="Wu L."/>
            <person name="Ma J."/>
        </authorList>
    </citation>
    <scope>NUCLEOTIDE SEQUENCE [LARGE SCALE GENOMIC DNA]</scope>
    <source>
        <strain evidence="3">CGMCC 1.16226</strain>
    </source>
</reference>
<name>A0ABW4W859_9HYPH</name>
<dbReference type="SUPFAM" id="SSF54427">
    <property type="entry name" value="NTF2-like"/>
    <property type="match status" value="1"/>
</dbReference>